<evidence type="ECO:0000313" key="2">
    <source>
        <dbReference type="Proteomes" id="UP001396334"/>
    </source>
</evidence>
<proteinExistence type="predicted"/>
<accession>A0ABR2PH03</accession>
<protein>
    <submittedName>
        <fullName evidence="1">Uncharacterized protein</fullName>
    </submittedName>
</protein>
<evidence type="ECO:0000313" key="1">
    <source>
        <dbReference type="EMBL" id="KAK8987716.1"/>
    </source>
</evidence>
<dbReference type="Proteomes" id="UP001396334">
    <property type="component" value="Unassembled WGS sequence"/>
</dbReference>
<organism evidence="1 2">
    <name type="scientific">Hibiscus sabdariffa</name>
    <name type="common">roselle</name>
    <dbReference type="NCBI Taxonomy" id="183260"/>
    <lineage>
        <taxon>Eukaryota</taxon>
        <taxon>Viridiplantae</taxon>
        <taxon>Streptophyta</taxon>
        <taxon>Embryophyta</taxon>
        <taxon>Tracheophyta</taxon>
        <taxon>Spermatophyta</taxon>
        <taxon>Magnoliopsida</taxon>
        <taxon>eudicotyledons</taxon>
        <taxon>Gunneridae</taxon>
        <taxon>Pentapetalae</taxon>
        <taxon>rosids</taxon>
        <taxon>malvids</taxon>
        <taxon>Malvales</taxon>
        <taxon>Malvaceae</taxon>
        <taxon>Malvoideae</taxon>
        <taxon>Hibiscus</taxon>
    </lineage>
</organism>
<reference evidence="1 2" key="1">
    <citation type="journal article" date="2024" name="G3 (Bethesda)">
        <title>Genome assembly of Hibiscus sabdariffa L. provides insights into metabolisms of medicinal natural products.</title>
        <authorList>
            <person name="Kim T."/>
        </authorList>
    </citation>
    <scope>NUCLEOTIDE SEQUENCE [LARGE SCALE GENOMIC DNA]</scope>
    <source>
        <strain evidence="1">TK-2024</strain>
        <tissue evidence="1">Old leaves</tissue>
    </source>
</reference>
<sequence length="79" mass="9161">MFSSMENKVGFQLAECRFLPHCPCKLHSKFQNDVEMFSISEPYLGLELGIIPKLKRRKYRRNCSFGQSISLGLGSYFLH</sequence>
<gene>
    <name evidence="1" type="ORF">V6N11_027459</name>
</gene>
<keyword evidence="2" id="KW-1185">Reference proteome</keyword>
<dbReference type="EMBL" id="JBBPBN010000060">
    <property type="protein sequence ID" value="KAK8987716.1"/>
    <property type="molecule type" value="Genomic_DNA"/>
</dbReference>
<name>A0ABR2PH03_9ROSI</name>
<comment type="caution">
    <text evidence="1">The sequence shown here is derived from an EMBL/GenBank/DDBJ whole genome shotgun (WGS) entry which is preliminary data.</text>
</comment>